<accession>A0A915LWT8</accession>
<dbReference type="PANTHER" id="PTHR12839:SF7">
    <property type="entry name" value="REGULATOR OF NONSENSE TRANSCRIPTS 2"/>
    <property type="match status" value="1"/>
</dbReference>
<keyword evidence="2" id="KW-0472">Membrane</keyword>
<dbReference type="SUPFAM" id="SSF48371">
    <property type="entry name" value="ARM repeat"/>
    <property type="match status" value="1"/>
</dbReference>
<sequence>MTTDYDTWIDEMQKLILAREENKKAFQESQPLDVQKLSSLDHSADVTAFINKLSNISPTTINELMQDLDRLNLSNHLDKIALIICKTKVEEANSTAELALVGIFGDNKGLKFIGHVLALFVNTDKQEHLKSSILLPFCKAHFYPITGILPYSIRQYTKILPASKEVNLDTRQRDIIIKILEDYRKSLVQHTNKKYEEMIKLEMSLKTGGASSSTASQCFDQTKQHFERLLEYENELSEVLGQAPMQFPQGKVSVDEREAVVNVNLSIEKVNQVMDNNSIKHGSTANTLPESPQPENARSNLLPENFQMESNTPPNSGAWNFISNAYNHCRRSISTYYRRSRRSVSQVCSINVNVLGLIIACAGLGVAVWVFMHSRVEAFGNTLDKRLDRFEKDLKNDFNLQFRARKKNKMTQIYGNWILEMQKNVETRQKNIKFLEESQPFDDQRLRSLDATLKKVTAFTKKLKNVSSTTINQLLPDLDKLNLSKYLDEIAFNICEAKIKIADLTSLIDFIVKISSLYNQFSTHLLNEFKKQMPSKKTDKVENPSKLRVDLRFFTELLLNGIFGREGLQLLGAVLAFLVNTDKQEHLNTSVLMPFCKAHFFPITGILPFTIQKEIGESEEHKEEHTKLIST</sequence>
<dbReference type="GO" id="GO:0000184">
    <property type="term" value="P:nuclear-transcribed mRNA catabolic process, nonsense-mediated decay"/>
    <property type="evidence" value="ECO:0007669"/>
    <property type="project" value="InterPro"/>
</dbReference>
<keyword evidence="2" id="KW-1133">Transmembrane helix</keyword>
<proteinExistence type="predicted"/>
<dbReference type="InterPro" id="IPR016024">
    <property type="entry name" value="ARM-type_fold"/>
</dbReference>
<keyword evidence="2" id="KW-0812">Transmembrane</keyword>
<evidence type="ECO:0000256" key="1">
    <source>
        <dbReference type="SAM" id="MobiDB-lite"/>
    </source>
</evidence>
<evidence type="ECO:0000256" key="2">
    <source>
        <dbReference type="SAM" id="Phobius"/>
    </source>
</evidence>
<evidence type="ECO:0000313" key="4">
    <source>
        <dbReference type="WBParaSite" id="scaffold21721_cov294.g19769"/>
    </source>
</evidence>
<dbReference type="Gene3D" id="1.25.40.180">
    <property type="match status" value="3"/>
</dbReference>
<feature type="region of interest" description="Disordered" evidence="1">
    <location>
        <begin position="278"/>
        <end position="299"/>
    </location>
</feature>
<protein>
    <submittedName>
        <fullName evidence="4">Transmembrane protein</fullName>
    </submittedName>
</protein>
<keyword evidence="3" id="KW-1185">Reference proteome</keyword>
<dbReference type="GO" id="GO:0035145">
    <property type="term" value="C:exon-exon junction complex"/>
    <property type="evidence" value="ECO:0007669"/>
    <property type="project" value="TreeGrafter"/>
</dbReference>
<reference evidence="4" key="1">
    <citation type="submission" date="2022-11" db="UniProtKB">
        <authorList>
            <consortium name="WormBaseParasite"/>
        </authorList>
    </citation>
    <scope>IDENTIFICATION</scope>
</reference>
<dbReference type="InterPro" id="IPR039762">
    <property type="entry name" value="Nmd2/UPF2"/>
</dbReference>
<dbReference type="GO" id="GO:0005737">
    <property type="term" value="C:cytoplasm"/>
    <property type="evidence" value="ECO:0007669"/>
    <property type="project" value="TreeGrafter"/>
</dbReference>
<name>A0A915LWT8_MELJA</name>
<evidence type="ECO:0000313" key="3">
    <source>
        <dbReference type="Proteomes" id="UP000887561"/>
    </source>
</evidence>
<dbReference type="Proteomes" id="UP000887561">
    <property type="component" value="Unplaced"/>
</dbReference>
<dbReference type="PANTHER" id="PTHR12839">
    <property type="entry name" value="NONSENSE-MEDIATED MRNA DECAY PROTEIN 2 UP-FRAMESHIFT SUPPRESSOR 2"/>
    <property type="match status" value="1"/>
</dbReference>
<organism evidence="3 4">
    <name type="scientific">Meloidogyne javanica</name>
    <name type="common">Root-knot nematode worm</name>
    <dbReference type="NCBI Taxonomy" id="6303"/>
    <lineage>
        <taxon>Eukaryota</taxon>
        <taxon>Metazoa</taxon>
        <taxon>Ecdysozoa</taxon>
        <taxon>Nematoda</taxon>
        <taxon>Chromadorea</taxon>
        <taxon>Rhabditida</taxon>
        <taxon>Tylenchina</taxon>
        <taxon>Tylenchomorpha</taxon>
        <taxon>Tylenchoidea</taxon>
        <taxon>Meloidogynidae</taxon>
        <taxon>Meloidogyninae</taxon>
        <taxon>Meloidogyne</taxon>
        <taxon>Meloidogyne incognita group</taxon>
    </lineage>
</organism>
<dbReference type="WBParaSite" id="scaffold21721_cov294.g19769">
    <property type="protein sequence ID" value="scaffold21721_cov294.g19769"/>
    <property type="gene ID" value="scaffold21721_cov294.g19769"/>
</dbReference>
<feature type="transmembrane region" description="Helical" evidence="2">
    <location>
        <begin position="350"/>
        <end position="372"/>
    </location>
</feature>
<dbReference type="AlphaFoldDB" id="A0A915LWT8"/>